<keyword evidence="4" id="KW-1185">Reference proteome</keyword>
<protein>
    <submittedName>
        <fullName evidence="3">Uncharacterized protein</fullName>
    </submittedName>
</protein>
<accession>A0AA40CLF4</accession>
<evidence type="ECO:0000313" key="4">
    <source>
        <dbReference type="Proteomes" id="UP001175001"/>
    </source>
</evidence>
<keyword evidence="2" id="KW-0812">Transmembrane</keyword>
<keyword evidence="2" id="KW-1133">Transmembrane helix</keyword>
<sequence length="143" mass="14340">MSSTAKYHPLLSPISSPRPSHSHFYITPPRSPHNIDVELEPFGGGEEHPAPPPPLLRRHSAAHRFCRVFALVAAWGSMTVLAVALILFTSYKAMLVLTGKGGGDGGQHGGGGGGAQGGAYVGGGAGGQYGGQHHGGGGGGGGP</sequence>
<dbReference type="Proteomes" id="UP001175001">
    <property type="component" value="Unassembled WGS sequence"/>
</dbReference>
<feature type="region of interest" description="Disordered" evidence="1">
    <location>
        <begin position="1"/>
        <end position="30"/>
    </location>
</feature>
<gene>
    <name evidence="3" type="ORF">DIS24_g8690</name>
</gene>
<organism evidence="3 4">
    <name type="scientific">Lasiodiplodia hormozganensis</name>
    <dbReference type="NCBI Taxonomy" id="869390"/>
    <lineage>
        <taxon>Eukaryota</taxon>
        <taxon>Fungi</taxon>
        <taxon>Dikarya</taxon>
        <taxon>Ascomycota</taxon>
        <taxon>Pezizomycotina</taxon>
        <taxon>Dothideomycetes</taxon>
        <taxon>Dothideomycetes incertae sedis</taxon>
        <taxon>Botryosphaeriales</taxon>
        <taxon>Botryosphaeriaceae</taxon>
        <taxon>Lasiodiplodia</taxon>
    </lineage>
</organism>
<proteinExistence type="predicted"/>
<evidence type="ECO:0000313" key="3">
    <source>
        <dbReference type="EMBL" id="KAK0642757.1"/>
    </source>
</evidence>
<reference evidence="3" key="1">
    <citation type="submission" date="2023-06" db="EMBL/GenBank/DDBJ databases">
        <title>Multi-omics analyses reveal the molecular pathogenesis toolkit of Lasiodiplodia hormozganensis, a cross-kingdom pathogen.</title>
        <authorList>
            <person name="Felix C."/>
            <person name="Meneses R."/>
            <person name="Goncalves M.F.M."/>
            <person name="Tilleman L."/>
            <person name="Duarte A.S."/>
            <person name="Jorrin-Novo J.V."/>
            <person name="Van De Peer Y."/>
            <person name="Deforce D."/>
            <person name="Van Nieuwerburgh F."/>
            <person name="Esteves A.C."/>
            <person name="Alves A."/>
        </authorList>
    </citation>
    <scope>NUCLEOTIDE SEQUENCE</scope>
    <source>
        <strain evidence="3">CBS 339.90</strain>
    </source>
</reference>
<evidence type="ECO:0000256" key="2">
    <source>
        <dbReference type="SAM" id="Phobius"/>
    </source>
</evidence>
<feature type="compositionally biased region" description="Low complexity" evidence="1">
    <location>
        <begin position="8"/>
        <end position="23"/>
    </location>
</feature>
<keyword evidence="2" id="KW-0472">Membrane</keyword>
<comment type="caution">
    <text evidence="3">The sequence shown here is derived from an EMBL/GenBank/DDBJ whole genome shotgun (WGS) entry which is preliminary data.</text>
</comment>
<dbReference type="EMBL" id="JAUJDW010000067">
    <property type="protein sequence ID" value="KAK0642757.1"/>
    <property type="molecule type" value="Genomic_DNA"/>
</dbReference>
<feature type="transmembrane region" description="Helical" evidence="2">
    <location>
        <begin position="65"/>
        <end position="88"/>
    </location>
</feature>
<evidence type="ECO:0000256" key="1">
    <source>
        <dbReference type="SAM" id="MobiDB-lite"/>
    </source>
</evidence>
<name>A0AA40CLF4_9PEZI</name>
<dbReference type="AlphaFoldDB" id="A0AA40CLF4"/>